<dbReference type="eggNOG" id="arCOG06178">
    <property type="taxonomic scope" value="Archaea"/>
</dbReference>
<dbReference type="GeneID" id="31807730"/>
<evidence type="ECO:0000313" key="2">
    <source>
        <dbReference type="EMBL" id="ADJ16780.1"/>
    </source>
</evidence>
<accession>D8JBX7</accession>
<dbReference type="EMBL" id="AOHV01000008">
    <property type="protein sequence ID" value="ELY40914.1"/>
    <property type="molecule type" value="Genomic_DNA"/>
</dbReference>
<organism evidence="2 4">
    <name type="scientific">Halalkalicoccus jeotgali (strain DSM 18796 / CECT 7217 / JCM 14584 / KCTC 4019 / B3)</name>
    <dbReference type="NCBI Taxonomy" id="795797"/>
    <lineage>
        <taxon>Archaea</taxon>
        <taxon>Methanobacteriati</taxon>
        <taxon>Methanobacteriota</taxon>
        <taxon>Stenosarchaea group</taxon>
        <taxon>Halobacteria</taxon>
        <taxon>Halobacteriales</taxon>
        <taxon>Halococcaceae</taxon>
        <taxon>Halalkalicoccus</taxon>
    </lineage>
</organism>
<sequence length="111" mass="13031">MDQQPQPPDSLPKYLVEGLQKQSPTTLHDLRRYARQLADYKEQQAQKQLEETTIDRHREINGLADENDTPDGVPAKAGVTIKTINDNRYYYWQWRDGKKIRSEYIKPVSKD</sequence>
<evidence type="ECO:0000313" key="3">
    <source>
        <dbReference type="EMBL" id="ELY40914.1"/>
    </source>
</evidence>
<dbReference type="Pfam" id="PF20586">
    <property type="entry name" value="DUF6788"/>
    <property type="match status" value="1"/>
</dbReference>
<dbReference type="RefSeq" id="WP_008414226.1">
    <property type="nucleotide sequence ID" value="NC_014298.1"/>
</dbReference>
<name>D8JBX7_HALJB</name>
<keyword evidence="2" id="KW-0614">Plasmid</keyword>
<dbReference type="InterPro" id="IPR046738">
    <property type="entry name" value="DUF6788"/>
</dbReference>
<gene>
    <name evidence="2" type="ordered locus">HacjB3_17171</name>
    <name evidence="3" type="ORF">C497_02497</name>
</gene>
<dbReference type="Proteomes" id="UP000011645">
    <property type="component" value="Unassembled WGS sequence"/>
</dbReference>
<evidence type="ECO:0000313" key="4">
    <source>
        <dbReference type="Proteomes" id="UP000000390"/>
    </source>
</evidence>
<dbReference type="HOGENOM" id="CLU_2165216_0_0_2"/>
<dbReference type="AlphaFoldDB" id="D8JBX7"/>
<reference evidence="2 4" key="1">
    <citation type="journal article" date="2010" name="J. Bacteriol.">
        <title>Complete genome sequence of Halalkalicoccus jeotgali B3(T), an extremely halophilic archaeon.</title>
        <authorList>
            <person name="Roh S.W."/>
            <person name="Nam Y.D."/>
            <person name="Nam S.H."/>
            <person name="Choi S.H."/>
            <person name="Park H.S."/>
            <person name="Bae J.W."/>
        </authorList>
    </citation>
    <scope>NUCLEOTIDE SEQUENCE [LARGE SCALE GENOMIC DNA]</scope>
    <source>
        <strain evidence="2">B3</strain>
        <strain evidence="4">DSM 18796 / CECT 7217 / JCM 14584 / KCTC 4019 / B3</strain>
        <plasmid evidence="4">1</plasmid>
    </source>
</reference>
<evidence type="ECO:0000259" key="1">
    <source>
        <dbReference type="Pfam" id="PF20586"/>
    </source>
</evidence>
<geneLocation type="plasmid" evidence="2 4">
    <name>1</name>
</geneLocation>
<dbReference type="EMBL" id="CP002063">
    <property type="protein sequence ID" value="ADJ16780.1"/>
    <property type="molecule type" value="Genomic_DNA"/>
</dbReference>
<proteinExistence type="predicted"/>
<reference evidence="3 5" key="2">
    <citation type="journal article" date="2014" name="PLoS Genet.">
        <title>Phylogenetically driven sequencing of extremely halophilic archaea reveals strategies for static and dynamic osmo-response.</title>
        <authorList>
            <person name="Becker E.A."/>
            <person name="Seitzer P.M."/>
            <person name="Tritt A."/>
            <person name="Larsen D."/>
            <person name="Krusor M."/>
            <person name="Yao A.I."/>
            <person name="Wu D."/>
            <person name="Madern D."/>
            <person name="Eisen J.A."/>
            <person name="Darling A.E."/>
            <person name="Facciotti M.T."/>
        </authorList>
    </citation>
    <scope>NUCLEOTIDE SEQUENCE [LARGE SCALE GENOMIC DNA]</scope>
    <source>
        <strain evidence="3">B3</strain>
        <strain evidence="5">DSM 18796 / CECT 7217 / JCM 14584 / KCTC 4019 / B3</strain>
    </source>
</reference>
<dbReference type="Proteomes" id="UP000000390">
    <property type="component" value="Plasmid 1"/>
</dbReference>
<dbReference type="OrthoDB" id="204292at2157"/>
<keyword evidence="5" id="KW-1185">Reference proteome</keyword>
<dbReference type="KEGG" id="hje:HacjB3_17171"/>
<evidence type="ECO:0000313" key="5">
    <source>
        <dbReference type="Proteomes" id="UP000011645"/>
    </source>
</evidence>
<feature type="domain" description="DUF6788" evidence="1">
    <location>
        <begin position="80"/>
        <end position="109"/>
    </location>
</feature>
<protein>
    <recommendedName>
        <fullName evidence="1">DUF6788 domain-containing protein</fullName>
    </recommendedName>
</protein>